<evidence type="ECO:0000313" key="2">
    <source>
        <dbReference type="EMBL" id="GIY10776.1"/>
    </source>
</evidence>
<evidence type="ECO:0000256" key="1">
    <source>
        <dbReference type="SAM" id="Phobius"/>
    </source>
</evidence>
<proteinExistence type="predicted"/>
<protein>
    <submittedName>
        <fullName evidence="2">Uncharacterized protein</fullName>
    </submittedName>
</protein>
<gene>
    <name evidence="2" type="ORF">CEXT_486971</name>
</gene>
<keyword evidence="1" id="KW-0472">Membrane</keyword>
<dbReference type="AlphaFoldDB" id="A0AAV4QR21"/>
<accession>A0AAV4QR21</accession>
<comment type="caution">
    <text evidence="2">The sequence shown here is derived from an EMBL/GenBank/DDBJ whole genome shotgun (WGS) entry which is preliminary data.</text>
</comment>
<keyword evidence="1" id="KW-1133">Transmembrane helix</keyword>
<sequence>MIYLAAGVPHPYYVIAFNRNDYNSRFSKIWLFRILVLTYLLSTLTFHVQLRMTDLYNMDVSYGGNPFLMSDSQSRDPTLDASQVLAAALEQMDDIIAGNNY</sequence>
<reference evidence="2 3" key="1">
    <citation type="submission" date="2021-06" db="EMBL/GenBank/DDBJ databases">
        <title>Caerostris extrusa draft genome.</title>
        <authorList>
            <person name="Kono N."/>
            <person name="Arakawa K."/>
        </authorList>
    </citation>
    <scope>NUCLEOTIDE SEQUENCE [LARGE SCALE GENOMIC DNA]</scope>
</reference>
<name>A0AAV4QR21_CAEEX</name>
<dbReference type="EMBL" id="BPLR01006561">
    <property type="protein sequence ID" value="GIY10776.1"/>
    <property type="molecule type" value="Genomic_DNA"/>
</dbReference>
<dbReference type="Proteomes" id="UP001054945">
    <property type="component" value="Unassembled WGS sequence"/>
</dbReference>
<keyword evidence="3" id="KW-1185">Reference proteome</keyword>
<organism evidence="2 3">
    <name type="scientific">Caerostris extrusa</name>
    <name type="common">Bark spider</name>
    <name type="synonym">Caerostris bankana</name>
    <dbReference type="NCBI Taxonomy" id="172846"/>
    <lineage>
        <taxon>Eukaryota</taxon>
        <taxon>Metazoa</taxon>
        <taxon>Ecdysozoa</taxon>
        <taxon>Arthropoda</taxon>
        <taxon>Chelicerata</taxon>
        <taxon>Arachnida</taxon>
        <taxon>Araneae</taxon>
        <taxon>Araneomorphae</taxon>
        <taxon>Entelegynae</taxon>
        <taxon>Araneoidea</taxon>
        <taxon>Araneidae</taxon>
        <taxon>Caerostris</taxon>
    </lineage>
</organism>
<keyword evidence="1" id="KW-0812">Transmembrane</keyword>
<evidence type="ECO:0000313" key="3">
    <source>
        <dbReference type="Proteomes" id="UP001054945"/>
    </source>
</evidence>
<feature type="transmembrane region" description="Helical" evidence="1">
    <location>
        <begin position="29"/>
        <end position="48"/>
    </location>
</feature>